<feature type="compositionally biased region" description="Acidic residues" evidence="1">
    <location>
        <begin position="59"/>
        <end position="70"/>
    </location>
</feature>
<comment type="caution">
    <text evidence="2">The sequence shown here is derived from an EMBL/GenBank/DDBJ whole genome shotgun (WGS) entry which is preliminary data.</text>
</comment>
<sequence>MRINLPVSYEEVIERYQELKAVLKEDSVDYSTYTASVKRKRPAVRNSRGGKSGCKPSANDEDYDINDEDWTNAKRKRPPVRNFRGGKSGREPSADDEDDDIYDEDWTSAVRRLSYSTRRCNSSRRGETAMAVSPWAERERELHFSRPTPIVKLSPYDMNMDTPVMFSPKFSHNQNRSMDSSTALRIRFLEIEEEIQEDEKMIQEWTDLNIRFSWMRMVRCGR</sequence>
<accession>A0A9Q0KMF5</accession>
<dbReference type="AlphaFoldDB" id="A0A9Q0KMF5"/>
<protein>
    <submittedName>
        <fullName evidence="2">Uncharacterized protein</fullName>
    </submittedName>
</protein>
<evidence type="ECO:0000256" key="1">
    <source>
        <dbReference type="SAM" id="MobiDB-lite"/>
    </source>
</evidence>
<proteinExistence type="predicted"/>
<organism evidence="2 3">
    <name type="scientific">Protea cynaroides</name>
    <dbReference type="NCBI Taxonomy" id="273540"/>
    <lineage>
        <taxon>Eukaryota</taxon>
        <taxon>Viridiplantae</taxon>
        <taxon>Streptophyta</taxon>
        <taxon>Embryophyta</taxon>
        <taxon>Tracheophyta</taxon>
        <taxon>Spermatophyta</taxon>
        <taxon>Magnoliopsida</taxon>
        <taxon>Proteales</taxon>
        <taxon>Proteaceae</taxon>
        <taxon>Protea</taxon>
    </lineage>
</organism>
<feature type="region of interest" description="Disordered" evidence="1">
    <location>
        <begin position="31"/>
        <end position="101"/>
    </location>
</feature>
<evidence type="ECO:0000313" key="2">
    <source>
        <dbReference type="EMBL" id="KAJ4973297.1"/>
    </source>
</evidence>
<name>A0A9Q0KMF5_9MAGN</name>
<gene>
    <name evidence="2" type="ORF">NE237_006471</name>
</gene>
<reference evidence="2" key="1">
    <citation type="journal article" date="2023" name="Plant J.">
        <title>The genome of the king protea, Protea cynaroides.</title>
        <authorList>
            <person name="Chang J."/>
            <person name="Duong T.A."/>
            <person name="Schoeman C."/>
            <person name="Ma X."/>
            <person name="Roodt D."/>
            <person name="Barker N."/>
            <person name="Li Z."/>
            <person name="Van de Peer Y."/>
            <person name="Mizrachi E."/>
        </authorList>
    </citation>
    <scope>NUCLEOTIDE SEQUENCE</scope>
    <source>
        <tissue evidence="2">Young leaves</tissue>
    </source>
</reference>
<dbReference type="OrthoDB" id="418242at2759"/>
<dbReference type="EMBL" id="JAMYWD010000004">
    <property type="protein sequence ID" value="KAJ4973297.1"/>
    <property type="molecule type" value="Genomic_DNA"/>
</dbReference>
<keyword evidence="3" id="KW-1185">Reference proteome</keyword>
<evidence type="ECO:0000313" key="3">
    <source>
        <dbReference type="Proteomes" id="UP001141806"/>
    </source>
</evidence>
<dbReference type="Proteomes" id="UP001141806">
    <property type="component" value="Unassembled WGS sequence"/>
</dbReference>